<dbReference type="GO" id="GO:0005524">
    <property type="term" value="F:ATP binding"/>
    <property type="evidence" value="ECO:0007669"/>
    <property type="project" value="InterPro"/>
</dbReference>
<dbReference type="InterPro" id="IPR038376">
    <property type="entry name" value="ATP_synth_asu_C_sf"/>
</dbReference>
<evidence type="ECO:0000256" key="2">
    <source>
        <dbReference type="ARBA" id="ARBA00022448"/>
    </source>
</evidence>
<dbReference type="InterPro" id="IPR020003">
    <property type="entry name" value="ATPase_a/bsu_AS"/>
</dbReference>
<comment type="caution">
    <text evidence="5">The sequence shown here is derived from an EMBL/GenBank/DDBJ whole genome shotgun (WGS) entry which is preliminary data.</text>
</comment>
<protein>
    <submittedName>
        <fullName evidence="5">Uncharacterized protein</fullName>
    </submittedName>
</protein>
<dbReference type="Gene3D" id="3.40.50.300">
    <property type="entry name" value="P-loop containing nucleotide triphosphate hydrolases"/>
    <property type="match status" value="1"/>
</dbReference>
<dbReference type="EMBL" id="BARV01032762">
    <property type="protein sequence ID" value="GAI37704.1"/>
    <property type="molecule type" value="Genomic_DNA"/>
</dbReference>
<dbReference type="PANTHER" id="PTHR48082:SF2">
    <property type="entry name" value="ATP SYNTHASE SUBUNIT ALPHA, MITOCHONDRIAL"/>
    <property type="match status" value="1"/>
</dbReference>
<comment type="subcellular location">
    <subcellularLocation>
        <location evidence="1">Membrane</location>
    </subcellularLocation>
</comment>
<gene>
    <name evidence="5" type="ORF">S06H3_51611</name>
</gene>
<dbReference type="PROSITE" id="PS00152">
    <property type="entry name" value="ATPASE_ALPHA_BETA"/>
    <property type="match status" value="1"/>
</dbReference>
<dbReference type="Pfam" id="PF00006">
    <property type="entry name" value="ATP-synt_ab"/>
    <property type="match status" value="1"/>
</dbReference>
<dbReference type="GO" id="GO:0045259">
    <property type="term" value="C:proton-transporting ATP synthase complex"/>
    <property type="evidence" value="ECO:0007669"/>
    <property type="project" value="InterPro"/>
</dbReference>
<dbReference type="GO" id="GO:0043531">
    <property type="term" value="F:ADP binding"/>
    <property type="evidence" value="ECO:0007669"/>
    <property type="project" value="TreeGrafter"/>
</dbReference>
<dbReference type="InterPro" id="IPR027417">
    <property type="entry name" value="P-loop_NTPase"/>
</dbReference>
<dbReference type="AlphaFoldDB" id="X1Q382"/>
<organism evidence="5">
    <name type="scientific">marine sediment metagenome</name>
    <dbReference type="NCBI Taxonomy" id="412755"/>
    <lineage>
        <taxon>unclassified sequences</taxon>
        <taxon>metagenomes</taxon>
        <taxon>ecological metagenomes</taxon>
    </lineage>
</organism>
<dbReference type="GO" id="GO:0046933">
    <property type="term" value="F:proton-transporting ATP synthase activity, rotational mechanism"/>
    <property type="evidence" value="ECO:0007669"/>
    <property type="project" value="InterPro"/>
</dbReference>
<keyword evidence="2" id="KW-0813">Transport</keyword>
<dbReference type="SUPFAM" id="SSF47917">
    <property type="entry name" value="C-terminal domain of alpha and beta subunits of F1 ATP synthase"/>
    <property type="match status" value="1"/>
</dbReference>
<dbReference type="PANTHER" id="PTHR48082">
    <property type="entry name" value="ATP SYNTHASE SUBUNIT ALPHA, MITOCHONDRIAL"/>
    <property type="match status" value="1"/>
</dbReference>
<evidence type="ECO:0000259" key="3">
    <source>
        <dbReference type="Pfam" id="PF00006"/>
    </source>
</evidence>
<dbReference type="InterPro" id="IPR005294">
    <property type="entry name" value="ATP_synth_F1_asu"/>
</dbReference>
<dbReference type="SUPFAM" id="SSF52540">
    <property type="entry name" value="P-loop containing nucleoside triphosphate hydrolases"/>
    <property type="match status" value="1"/>
</dbReference>
<evidence type="ECO:0000313" key="5">
    <source>
        <dbReference type="EMBL" id="GAI37704.1"/>
    </source>
</evidence>
<dbReference type="CDD" id="cd18113">
    <property type="entry name" value="ATP-synt_F1_alpha_C"/>
    <property type="match status" value="1"/>
</dbReference>
<dbReference type="InterPro" id="IPR000793">
    <property type="entry name" value="ATP_synth_asu_C"/>
</dbReference>
<accession>X1Q382</accession>
<sequence>IPTNLISITDGQIYLSPQLFQGGLLPAVDVGKSVSRVGGKTQLTSYQEVVGSLRLTYSQFQELEIFSRFGTQLDENTIKILERGKRIREVLKQNQYAPYSVMEQIVILLMVNQGLWDEVSVEDIKEKIIEIKKNLQDKFPQLEEKVMNNKKLDSDEVKTILQFIEQFILKGEKTTKNADA</sequence>
<proteinExistence type="predicted"/>
<evidence type="ECO:0000259" key="4">
    <source>
        <dbReference type="Pfam" id="PF00306"/>
    </source>
</evidence>
<dbReference type="Pfam" id="PF00306">
    <property type="entry name" value="ATP-synt_ab_C"/>
    <property type="match status" value="1"/>
</dbReference>
<feature type="domain" description="ATP synthase alpha subunit C-terminal" evidence="4">
    <location>
        <begin position="42"/>
        <end position="167"/>
    </location>
</feature>
<dbReference type="InterPro" id="IPR000194">
    <property type="entry name" value="ATPase_F1/V1/A1_a/bsu_nucl-bd"/>
</dbReference>
<name>X1Q382_9ZZZZ</name>
<feature type="non-terminal residue" evidence="5">
    <location>
        <position position="1"/>
    </location>
</feature>
<dbReference type="Gene3D" id="1.20.150.20">
    <property type="entry name" value="ATP synthase alpha/beta chain, C-terminal domain"/>
    <property type="match status" value="1"/>
</dbReference>
<evidence type="ECO:0000256" key="1">
    <source>
        <dbReference type="ARBA" id="ARBA00004370"/>
    </source>
</evidence>
<reference evidence="5" key="1">
    <citation type="journal article" date="2014" name="Front. Microbiol.">
        <title>High frequency of phylogenetically diverse reductive dehalogenase-homologous genes in deep subseafloor sedimentary metagenomes.</title>
        <authorList>
            <person name="Kawai M."/>
            <person name="Futagami T."/>
            <person name="Toyoda A."/>
            <person name="Takaki Y."/>
            <person name="Nishi S."/>
            <person name="Hori S."/>
            <person name="Arai W."/>
            <person name="Tsubouchi T."/>
            <person name="Morono Y."/>
            <person name="Uchiyama I."/>
            <person name="Ito T."/>
            <person name="Fujiyama A."/>
            <person name="Inagaki F."/>
            <person name="Takami H."/>
        </authorList>
    </citation>
    <scope>NUCLEOTIDE SEQUENCE</scope>
    <source>
        <strain evidence="5">Expedition CK06-06</strain>
    </source>
</reference>
<feature type="domain" description="ATPase F1/V1/A1 complex alpha/beta subunit nucleotide-binding" evidence="3">
    <location>
        <begin position="1"/>
        <end position="35"/>
    </location>
</feature>